<reference evidence="5 6" key="1">
    <citation type="submission" date="2017-10" db="EMBL/GenBank/DDBJ databases">
        <title>Novel microbial diversity and functional potential in the marine mammal oral microbiome.</title>
        <authorList>
            <person name="Dudek N.K."/>
            <person name="Sun C.L."/>
            <person name="Burstein D."/>
            <person name="Kantor R.S."/>
            <person name="Aliaga Goltsman D.S."/>
            <person name="Bik E.M."/>
            <person name="Thomas B.C."/>
            <person name="Banfield J.F."/>
            <person name="Relman D.A."/>
        </authorList>
    </citation>
    <scope>NUCLEOTIDE SEQUENCE [LARGE SCALE GENOMIC DNA]</scope>
    <source>
        <strain evidence="5">DOLJORAL78_47_16</strain>
    </source>
</reference>
<sequence length="114" mass="12323">MIAVKAAEEVQKGHEAVAEAVLTMKTIAKKISAIEELSTQTHMLSLNATIGAAEAEQHGKGFVVVASKVWALARRSHDSAEEMTVLIDSGVTIAELAGDLLHKYYGYRYPGWIV</sequence>
<name>A0A2G6K824_9BACT</name>
<dbReference type="Gene3D" id="1.10.287.950">
    <property type="entry name" value="Methyl-accepting chemotaxis protein"/>
    <property type="match status" value="1"/>
</dbReference>
<dbReference type="SUPFAM" id="SSF58104">
    <property type="entry name" value="Methyl-accepting chemotaxis protein (MCP) signaling domain"/>
    <property type="match status" value="1"/>
</dbReference>
<accession>A0A2G6K824</accession>
<dbReference type="GO" id="GO:0005886">
    <property type="term" value="C:plasma membrane"/>
    <property type="evidence" value="ECO:0007669"/>
    <property type="project" value="TreeGrafter"/>
</dbReference>
<keyword evidence="3" id="KW-0807">Transducer</keyword>
<evidence type="ECO:0000256" key="2">
    <source>
        <dbReference type="ARBA" id="ARBA00029447"/>
    </source>
</evidence>
<gene>
    <name evidence="5" type="ORF">CSA56_17225</name>
</gene>
<dbReference type="GO" id="GO:0004888">
    <property type="term" value="F:transmembrane signaling receptor activity"/>
    <property type="evidence" value="ECO:0007669"/>
    <property type="project" value="InterPro"/>
</dbReference>
<evidence type="ECO:0000256" key="3">
    <source>
        <dbReference type="PROSITE-ProRule" id="PRU00284"/>
    </source>
</evidence>
<comment type="caution">
    <text evidence="5">The sequence shown here is derived from an EMBL/GenBank/DDBJ whole genome shotgun (WGS) entry which is preliminary data.</text>
</comment>
<evidence type="ECO:0000256" key="1">
    <source>
        <dbReference type="ARBA" id="ARBA00022500"/>
    </source>
</evidence>
<dbReference type="PANTHER" id="PTHR43531">
    <property type="entry name" value="PROTEIN ICFG"/>
    <property type="match status" value="1"/>
</dbReference>
<dbReference type="Proteomes" id="UP000230821">
    <property type="component" value="Unassembled WGS sequence"/>
</dbReference>
<dbReference type="PROSITE" id="PS50111">
    <property type="entry name" value="CHEMOTAXIS_TRANSDUC_2"/>
    <property type="match status" value="1"/>
</dbReference>
<dbReference type="EMBL" id="PDSK01000127">
    <property type="protein sequence ID" value="PIE31846.1"/>
    <property type="molecule type" value="Genomic_DNA"/>
</dbReference>
<evidence type="ECO:0000313" key="5">
    <source>
        <dbReference type="EMBL" id="PIE31846.1"/>
    </source>
</evidence>
<comment type="similarity">
    <text evidence="2">Belongs to the methyl-accepting chemotaxis (MCP) protein family.</text>
</comment>
<evidence type="ECO:0000259" key="4">
    <source>
        <dbReference type="PROSITE" id="PS50111"/>
    </source>
</evidence>
<protein>
    <recommendedName>
        <fullName evidence="4">Methyl-accepting transducer domain-containing protein</fullName>
    </recommendedName>
</protein>
<dbReference type="AlphaFoldDB" id="A0A2G6K824"/>
<dbReference type="PANTHER" id="PTHR43531:SF11">
    <property type="entry name" value="METHYL-ACCEPTING CHEMOTAXIS PROTEIN 3"/>
    <property type="match status" value="1"/>
</dbReference>
<dbReference type="InterPro" id="IPR004090">
    <property type="entry name" value="Chemotax_Me-accpt_rcpt"/>
</dbReference>
<dbReference type="InterPro" id="IPR051310">
    <property type="entry name" value="MCP_chemotaxis"/>
</dbReference>
<evidence type="ECO:0000313" key="6">
    <source>
        <dbReference type="Proteomes" id="UP000230821"/>
    </source>
</evidence>
<proteinExistence type="inferred from homology"/>
<dbReference type="PRINTS" id="PR00260">
    <property type="entry name" value="CHEMTRNSDUCR"/>
</dbReference>
<dbReference type="GO" id="GO:0006935">
    <property type="term" value="P:chemotaxis"/>
    <property type="evidence" value="ECO:0007669"/>
    <property type="project" value="UniProtKB-KW"/>
</dbReference>
<dbReference type="GO" id="GO:0007165">
    <property type="term" value="P:signal transduction"/>
    <property type="evidence" value="ECO:0007669"/>
    <property type="project" value="UniProtKB-KW"/>
</dbReference>
<organism evidence="5 6">
    <name type="scientific">candidate division KSB3 bacterium</name>
    <dbReference type="NCBI Taxonomy" id="2044937"/>
    <lineage>
        <taxon>Bacteria</taxon>
        <taxon>candidate division KSB3</taxon>
    </lineage>
</organism>
<feature type="domain" description="Methyl-accepting transducer" evidence="4">
    <location>
        <begin position="1"/>
        <end position="89"/>
    </location>
</feature>
<dbReference type="InterPro" id="IPR004089">
    <property type="entry name" value="MCPsignal_dom"/>
</dbReference>
<dbReference type="Pfam" id="PF00015">
    <property type="entry name" value="MCPsignal"/>
    <property type="match status" value="1"/>
</dbReference>
<keyword evidence="1" id="KW-0145">Chemotaxis</keyword>